<dbReference type="EMBL" id="LSYS01007429">
    <property type="protein sequence ID" value="OPJ71529.1"/>
    <property type="molecule type" value="Genomic_DNA"/>
</dbReference>
<feature type="compositionally biased region" description="Basic residues" evidence="1">
    <location>
        <begin position="32"/>
        <end position="42"/>
    </location>
</feature>
<feature type="region of interest" description="Disordered" evidence="1">
    <location>
        <begin position="1"/>
        <end position="65"/>
    </location>
</feature>
<feature type="region of interest" description="Disordered" evidence="1">
    <location>
        <begin position="82"/>
        <end position="144"/>
    </location>
</feature>
<accession>A0A1V4JH59</accession>
<dbReference type="OrthoDB" id="9402174at2759"/>
<reference evidence="2 3" key="1">
    <citation type="submission" date="2016-02" db="EMBL/GenBank/DDBJ databases">
        <title>Band-tailed pigeon sequencing and assembly.</title>
        <authorList>
            <person name="Soares A.E."/>
            <person name="Novak B.J."/>
            <person name="Rice E.S."/>
            <person name="O'Connell B."/>
            <person name="Chang D."/>
            <person name="Weber S."/>
            <person name="Shapiro B."/>
        </authorList>
    </citation>
    <scope>NUCLEOTIDE SEQUENCE [LARGE SCALE GENOMIC DNA]</scope>
    <source>
        <strain evidence="2">BTP2013</strain>
        <tissue evidence="2">Blood</tissue>
    </source>
</reference>
<evidence type="ECO:0000313" key="2">
    <source>
        <dbReference type="EMBL" id="OPJ71529.1"/>
    </source>
</evidence>
<feature type="compositionally biased region" description="Acidic residues" evidence="1">
    <location>
        <begin position="133"/>
        <end position="144"/>
    </location>
</feature>
<feature type="compositionally biased region" description="Basic residues" evidence="1">
    <location>
        <begin position="94"/>
        <end position="105"/>
    </location>
</feature>
<evidence type="ECO:0000313" key="3">
    <source>
        <dbReference type="Proteomes" id="UP000190648"/>
    </source>
</evidence>
<gene>
    <name evidence="2" type="ORF">AV530_009733</name>
</gene>
<feature type="compositionally biased region" description="Basic residues" evidence="1">
    <location>
        <begin position="51"/>
        <end position="62"/>
    </location>
</feature>
<proteinExistence type="predicted"/>
<name>A0A1V4JH59_PATFA</name>
<organism evidence="2 3">
    <name type="scientific">Patagioenas fasciata monilis</name>
    <dbReference type="NCBI Taxonomy" id="372326"/>
    <lineage>
        <taxon>Eukaryota</taxon>
        <taxon>Metazoa</taxon>
        <taxon>Chordata</taxon>
        <taxon>Craniata</taxon>
        <taxon>Vertebrata</taxon>
        <taxon>Euteleostomi</taxon>
        <taxon>Archelosauria</taxon>
        <taxon>Archosauria</taxon>
        <taxon>Dinosauria</taxon>
        <taxon>Saurischia</taxon>
        <taxon>Theropoda</taxon>
        <taxon>Coelurosauria</taxon>
        <taxon>Aves</taxon>
        <taxon>Neognathae</taxon>
        <taxon>Neoaves</taxon>
        <taxon>Columbimorphae</taxon>
        <taxon>Columbiformes</taxon>
        <taxon>Columbidae</taxon>
        <taxon>Patagioenas</taxon>
    </lineage>
</organism>
<dbReference type="Proteomes" id="UP000190648">
    <property type="component" value="Unassembled WGS sequence"/>
</dbReference>
<keyword evidence="3" id="KW-1185">Reference proteome</keyword>
<dbReference type="AlphaFoldDB" id="A0A1V4JH59"/>
<sequence>MTVGPPVNGGVEPKRVCLPGSGPSSKVDGCPPRRRTRERRIVRLGPPGSLRKAKAQRRKRNIPPRAMRAIARAHANDVMQRAAVGRQGNSMGPRRVHLPRPRCHIPPKDDVEPMEVDPPDYGMGPLAVQPPQDSEEPMEVDPPQ</sequence>
<comment type="caution">
    <text evidence="2">The sequence shown here is derived from an EMBL/GenBank/DDBJ whole genome shotgun (WGS) entry which is preliminary data.</text>
</comment>
<protein>
    <submittedName>
        <fullName evidence="2">Uncharacterized protein</fullName>
    </submittedName>
</protein>
<evidence type="ECO:0000256" key="1">
    <source>
        <dbReference type="SAM" id="MobiDB-lite"/>
    </source>
</evidence>